<keyword evidence="2" id="KW-1185">Reference proteome</keyword>
<evidence type="ECO:0000313" key="1">
    <source>
        <dbReference type="EMBL" id="AOW20175.1"/>
    </source>
</evidence>
<dbReference type="AlphaFoldDB" id="A0A1D8P6H8"/>
<dbReference type="STRING" id="1850246.LPB138_05545"/>
<organism evidence="1 2">
    <name type="scientific">Urechidicola croceus</name>
    <dbReference type="NCBI Taxonomy" id="1850246"/>
    <lineage>
        <taxon>Bacteria</taxon>
        <taxon>Pseudomonadati</taxon>
        <taxon>Bacteroidota</taxon>
        <taxon>Flavobacteriia</taxon>
        <taxon>Flavobacteriales</taxon>
        <taxon>Flavobacteriaceae</taxon>
        <taxon>Urechidicola</taxon>
    </lineage>
</organism>
<accession>A0A1D8P6H8</accession>
<protein>
    <submittedName>
        <fullName evidence="1">Uncharacterized protein</fullName>
    </submittedName>
</protein>
<sequence>MEENLIENWINTDEKLKDLIINIKLTKKTLIEKAEIAFEKLSEIYKIPRMPTDIVESIDDDDEFDEIPEQRSLFEEHALIKFLAHKNEDPLRIVLSAAFNLLNNYRVDLFQVAEKKFAKNIPERIGIGIKGEGFNGEVVFLQKGSKSWVELGCKIMRLMD</sequence>
<reference evidence="1 2" key="1">
    <citation type="submission" date="2016-10" db="EMBL/GenBank/DDBJ databases">
        <title>Lutibacter sp. LPB0138, isolated from marine gastropod.</title>
        <authorList>
            <person name="Kim E."/>
            <person name="Yi H."/>
        </authorList>
    </citation>
    <scope>NUCLEOTIDE SEQUENCE [LARGE SCALE GENOMIC DNA]</scope>
    <source>
        <strain evidence="1 2">LPB0138</strain>
    </source>
</reference>
<dbReference type="Proteomes" id="UP000176050">
    <property type="component" value="Chromosome"/>
</dbReference>
<proteinExistence type="predicted"/>
<dbReference type="OrthoDB" id="1358957at2"/>
<gene>
    <name evidence="1" type="ORF">LPB138_05545</name>
</gene>
<dbReference type="EMBL" id="CP017478">
    <property type="protein sequence ID" value="AOW20175.1"/>
    <property type="molecule type" value="Genomic_DNA"/>
</dbReference>
<evidence type="ECO:0000313" key="2">
    <source>
        <dbReference type="Proteomes" id="UP000176050"/>
    </source>
</evidence>
<name>A0A1D8P6H8_9FLAO</name>
<dbReference type="RefSeq" id="WP_070236313.1">
    <property type="nucleotide sequence ID" value="NZ_CP017478.1"/>
</dbReference>
<dbReference type="KEGG" id="lul:LPB138_05545"/>